<organism evidence="1 2">
    <name type="scientific">Bradyrhizobium agreste</name>
    <dbReference type="NCBI Taxonomy" id="2751811"/>
    <lineage>
        <taxon>Bacteria</taxon>
        <taxon>Pseudomonadati</taxon>
        <taxon>Pseudomonadota</taxon>
        <taxon>Alphaproteobacteria</taxon>
        <taxon>Hyphomicrobiales</taxon>
        <taxon>Nitrobacteraceae</taxon>
        <taxon>Bradyrhizobium</taxon>
    </lineage>
</organism>
<dbReference type="EMBL" id="JACCHP010000003">
    <property type="protein sequence ID" value="MBH5397148.1"/>
    <property type="molecule type" value="Genomic_DNA"/>
</dbReference>
<reference evidence="1 2" key="1">
    <citation type="submission" date="2020-07" db="EMBL/GenBank/DDBJ databases">
        <title>Bradyrhizobium diversity isolated from nodules of indigenous legumes of Western Australia.</title>
        <authorList>
            <person name="Klepa M.S."/>
        </authorList>
    </citation>
    <scope>NUCLEOTIDE SEQUENCE [LARGE SCALE GENOMIC DNA]</scope>
    <source>
        <strain evidence="1 2">CNPSo 4010</strain>
    </source>
</reference>
<name>A0ABS0PJ05_9BRAD</name>
<protein>
    <submittedName>
        <fullName evidence="1">Uncharacterized protein</fullName>
    </submittedName>
</protein>
<evidence type="ECO:0000313" key="1">
    <source>
        <dbReference type="EMBL" id="MBH5397148.1"/>
    </source>
</evidence>
<proteinExistence type="predicted"/>
<dbReference type="RefSeq" id="WP_197958550.1">
    <property type="nucleotide sequence ID" value="NZ_JACCHP010000003.1"/>
</dbReference>
<sequence length="223" mass="24991">MNVFVGAATLATAAIPSQPEALPAPNVMDISPASPHPDAALFDLIEDCIAAEKRYFEAVTRLDELERPAPPEVLRIRPRDLELGRKAFEASDEFWRRPCDIGQWRHVDQWETEKEETPDTFAIIQRRIPASEELAARGREIVEAFDAWHKRPRGYVKADREVKRRGRICAQLAAEVAATPAATIEGMRAKLRCVEINGSLDGVSGDEPIITSLLYDLQRFCQS</sequence>
<comment type="caution">
    <text evidence="1">The sequence shown here is derived from an EMBL/GenBank/DDBJ whole genome shotgun (WGS) entry which is preliminary data.</text>
</comment>
<evidence type="ECO:0000313" key="2">
    <source>
        <dbReference type="Proteomes" id="UP000807370"/>
    </source>
</evidence>
<accession>A0ABS0PJ05</accession>
<keyword evidence="2" id="KW-1185">Reference proteome</keyword>
<gene>
    <name evidence="1" type="ORF">HZZ13_04990</name>
</gene>
<dbReference type="Proteomes" id="UP000807370">
    <property type="component" value="Unassembled WGS sequence"/>
</dbReference>